<gene>
    <name evidence="2" type="ORF">M977_01995</name>
</gene>
<evidence type="ECO:0000313" key="3">
    <source>
        <dbReference type="Proteomes" id="UP000078504"/>
    </source>
</evidence>
<reference evidence="2 3" key="1">
    <citation type="submission" date="2016-04" db="EMBL/GenBank/DDBJ databases">
        <title>ATOL: Assembling a taxonomically balanced genome-scale reconstruction of the evolutionary history of the Enterobacteriaceae.</title>
        <authorList>
            <person name="Plunkett G.III."/>
            <person name="Neeno-Eckwall E.C."/>
            <person name="Glasner J.D."/>
            <person name="Perna N.T."/>
        </authorList>
    </citation>
    <scope>NUCLEOTIDE SEQUENCE [LARGE SCALE GENOMIC DNA]</scope>
    <source>
        <strain evidence="2 3">ATCC 51604</strain>
    </source>
</reference>
<dbReference type="RefSeq" id="WP_064514535.1">
    <property type="nucleotide sequence ID" value="NZ_LXEP01000018.1"/>
</dbReference>
<protein>
    <submittedName>
        <fullName evidence="2">Uncharacterized protein</fullName>
    </submittedName>
</protein>
<accession>A0A1B7I0J3</accession>
<sequence length="114" mass="13218">MDEEQLIKLMNENGFNEKEVGKLLLTAEKYPATLEWVVREFARHLKNIIISLLIITIVFYIAIVSVNSVVWGGVIFCIYLSGLFLFYKSCAMSCIIKCRKFMRVIKKKYAEAEQ</sequence>
<dbReference type="PATRIC" id="fig|1354253.4.peg.2037"/>
<evidence type="ECO:0000256" key="1">
    <source>
        <dbReference type="SAM" id="Phobius"/>
    </source>
</evidence>
<keyword evidence="1" id="KW-0472">Membrane</keyword>
<keyword evidence="1" id="KW-0812">Transmembrane</keyword>
<dbReference type="AlphaFoldDB" id="A0A1B7I0J3"/>
<keyword evidence="1" id="KW-1133">Transmembrane helix</keyword>
<dbReference type="Proteomes" id="UP000078504">
    <property type="component" value="Unassembled WGS sequence"/>
</dbReference>
<organism evidence="2 3">
    <name type="scientific">Buttiauxella gaviniae ATCC 51604</name>
    <dbReference type="NCBI Taxonomy" id="1354253"/>
    <lineage>
        <taxon>Bacteria</taxon>
        <taxon>Pseudomonadati</taxon>
        <taxon>Pseudomonadota</taxon>
        <taxon>Gammaproteobacteria</taxon>
        <taxon>Enterobacterales</taxon>
        <taxon>Enterobacteriaceae</taxon>
        <taxon>Buttiauxella</taxon>
    </lineage>
</organism>
<proteinExistence type="predicted"/>
<dbReference type="EMBL" id="LXEP01000018">
    <property type="protein sequence ID" value="OAT21574.1"/>
    <property type="molecule type" value="Genomic_DNA"/>
</dbReference>
<name>A0A1B7I0J3_9ENTR</name>
<evidence type="ECO:0000313" key="2">
    <source>
        <dbReference type="EMBL" id="OAT21574.1"/>
    </source>
</evidence>
<feature type="transmembrane region" description="Helical" evidence="1">
    <location>
        <begin position="69"/>
        <end position="87"/>
    </location>
</feature>
<comment type="caution">
    <text evidence="2">The sequence shown here is derived from an EMBL/GenBank/DDBJ whole genome shotgun (WGS) entry which is preliminary data.</text>
</comment>
<feature type="transmembrane region" description="Helical" evidence="1">
    <location>
        <begin position="45"/>
        <end position="63"/>
    </location>
</feature>